<dbReference type="EMBL" id="BK014979">
    <property type="protein sequence ID" value="DAD85288.1"/>
    <property type="molecule type" value="Genomic_DNA"/>
</dbReference>
<accession>A0A8S5MT27</accession>
<reference evidence="1" key="1">
    <citation type="journal article" date="2021" name="Proc. Natl. Acad. Sci. U.S.A.">
        <title>A Catalog of Tens of Thousands of Viruses from Human Metagenomes Reveals Hidden Associations with Chronic Diseases.</title>
        <authorList>
            <person name="Tisza M.J."/>
            <person name="Buck C.B."/>
        </authorList>
    </citation>
    <scope>NUCLEOTIDE SEQUENCE</scope>
    <source>
        <strain evidence="1">Ctk251</strain>
    </source>
</reference>
<proteinExistence type="predicted"/>
<evidence type="ECO:0000313" key="1">
    <source>
        <dbReference type="EMBL" id="DAD85288.1"/>
    </source>
</evidence>
<protein>
    <submittedName>
        <fullName evidence="1">Uncharacterized protein</fullName>
    </submittedName>
</protein>
<sequence length="32" mass="3884">MAILRLLVLLFSNCRFKHSIFYFKTKTSIYTQ</sequence>
<name>A0A8S5MT27_9CAUD</name>
<organism evidence="1">
    <name type="scientific">Myoviridae sp. ctk251</name>
    <dbReference type="NCBI Taxonomy" id="2826689"/>
    <lineage>
        <taxon>Viruses</taxon>
        <taxon>Duplodnaviria</taxon>
        <taxon>Heunggongvirae</taxon>
        <taxon>Uroviricota</taxon>
        <taxon>Caudoviricetes</taxon>
    </lineage>
</organism>